<dbReference type="PROSITE" id="PS50151">
    <property type="entry name" value="UVR"/>
    <property type="match status" value="1"/>
</dbReference>
<comment type="similarity">
    <text evidence="2 12 13">Belongs to the UvrB family.</text>
</comment>
<evidence type="ECO:0000256" key="13">
    <source>
        <dbReference type="RuleBase" id="RU003587"/>
    </source>
</evidence>
<dbReference type="CDD" id="cd18790">
    <property type="entry name" value="SF2_C_UvrB"/>
    <property type="match status" value="1"/>
</dbReference>
<reference evidence="18" key="1">
    <citation type="submission" date="2017-09" db="EMBL/GenBank/DDBJ databases">
        <title>Depth-based differentiation of microbial function through sediment-hosted aquifers and enrichment of novel symbionts in the deep terrestrial subsurface.</title>
        <authorList>
            <person name="Probst A.J."/>
            <person name="Ladd B."/>
            <person name="Jarett J.K."/>
            <person name="Geller-Mcgrath D.E."/>
            <person name="Sieber C.M.K."/>
            <person name="Emerson J.B."/>
            <person name="Anantharaman K."/>
            <person name="Thomas B.C."/>
            <person name="Malmstrom R."/>
            <person name="Stieglmeier M."/>
            <person name="Klingl A."/>
            <person name="Woyke T."/>
            <person name="Ryan C.M."/>
            <person name="Banfield J.F."/>
        </authorList>
    </citation>
    <scope>NUCLEOTIDE SEQUENCE [LARGE SCALE GENOMIC DNA]</scope>
</reference>
<keyword evidence="6 12" id="KW-0228">DNA excision</keyword>
<dbReference type="SMART" id="SM00487">
    <property type="entry name" value="DEXDc"/>
    <property type="match status" value="1"/>
</dbReference>
<dbReference type="PROSITE" id="PS51192">
    <property type="entry name" value="HELICASE_ATP_BIND_1"/>
    <property type="match status" value="1"/>
</dbReference>
<feature type="domain" description="UVR" evidence="14">
    <location>
        <begin position="613"/>
        <end position="648"/>
    </location>
</feature>
<comment type="caution">
    <text evidence="17">The sequence shown here is derived from an EMBL/GenBank/DDBJ whole genome shotgun (WGS) entry which is preliminary data.</text>
</comment>
<evidence type="ECO:0000256" key="8">
    <source>
        <dbReference type="ARBA" id="ARBA00022881"/>
    </source>
</evidence>
<dbReference type="InterPro" id="IPR014001">
    <property type="entry name" value="Helicase_ATP-bd"/>
</dbReference>
<dbReference type="GO" id="GO:0003677">
    <property type="term" value="F:DNA binding"/>
    <property type="evidence" value="ECO:0007669"/>
    <property type="project" value="UniProtKB-UniRule"/>
</dbReference>
<evidence type="ECO:0000259" key="16">
    <source>
        <dbReference type="PROSITE" id="PS51194"/>
    </source>
</evidence>
<dbReference type="PANTHER" id="PTHR24029:SF0">
    <property type="entry name" value="UVRABC SYSTEM PROTEIN B"/>
    <property type="match status" value="1"/>
</dbReference>
<dbReference type="NCBIfam" id="TIGR00631">
    <property type="entry name" value="uvrb"/>
    <property type="match status" value="1"/>
</dbReference>
<dbReference type="InterPro" id="IPR004807">
    <property type="entry name" value="UvrB"/>
</dbReference>
<dbReference type="InterPro" id="IPR027417">
    <property type="entry name" value="P-loop_NTPase"/>
</dbReference>
<dbReference type="InterPro" id="IPR041471">
    <property type="entry name" value="UvrB_inter"/>
</dbReference>
<dbReference type="InterPro" id="IPR001650">
    <property type="entry name" value="Helicase_C-like"/>
</dbReference>
<dbReference type="InterPro" id="IPR024759">
    <property type="entry name" value="UvrB_YAD/RRR_dom"/>
</dbReference>
<evidence type="ECO:0000256" key="10">
    <source>
        <dbReference type="ARBA" id="ARBA00026033"/>
    </source>
</evidence>
<dbReference type="GO" id="GO:0005737">
    <property type="term" value="C:cytoplasm"/>
    <property type="evidence" value="ECO:0007669"/>
    <property type="project" value="UniProtKB-SubCell"/>
</dbReference>
<name>A0A2H0W1M6_9BACT</name>
<proteinExistence type="inferred from homology"/>
<evidence type="ECO:0000256" key="9">
    <source>
        <dbReference type="ARBA" id="ARBA00023204"/>
    </source>
</evidence>
<evidence type="ECO:0000313" key="18">
    <source>
        <dbReference type="Proteomes" id="UP000230935"/>
    </source>
</evidence>
<dbReference type="SUPFAM" id="SSF52540">
    <property type="entry name" value="P-loop containing nucleoside triphosphate hydrolases"/>
    <property type="match status" value="2"/>
</dbReference>
<sequence>MQFQLDQKLKPKGDQPKAIKQLVAGYKKHRYQTLLGVTGSGKTFTMANVISRLQRPALILSHNKTLAAQLYQEFQNFFPNNKVGYFVSYYDYYQPESYLPKSDTYIEKDMSINEQVERMRMEAAGNIMSNDDVIIVSSVSCIYGFGNPDNFESQSFFVSTKKAKNAIKLNGPDDLARKLIELQYERNDIELAPGRFRVKGDTVDAIMGGGTIIIRFSFFGDELEKIKEVDPRTDKVLSQFDSLHIFPAKAFVAPEEDLKRAIVDIQNELKERLPKLDTVEAYRLKKRTEFDIEMMQQLGYCKGIENYSRHIDGRRPGQPPYTLLDYFDYRFGQNWLMFIDESHVTLPQVGGMYEGDHSRKKNLVDYGFRLPSAYDNRPLKINEFAKYNHHVIYVSATPAEEEVKKSGQVVEQIIRPTGVADPPVEVRPIEGQVVDLIKEIKATTDKGYRTLVTTLTKRMAEDLSQYLKEAGIKTEYLHSEIDTLERIEIIKRLRLGKFDVLVGINLLREGLDIPEVALVGILDADKEGFLRNERSLIQTIGRAARNIDSKVILYADKITGSIKRAIGETDRRRKIQLAYNKKHNITPASIKKLVAAEAVVIEPDEKGKELDLDKLILDLEGQMQAAADRLDFEKAIELRDKVDNLKLKLINVK</sequence>
<dbReference type="NCBIfam" id="NF003673">
    <property type="entry name" value="PRK05298.1"/>
    <property type="match status" value="1"/>
</dbReference>
<dbReference type="Pfam" id="PF04851">
    <property type="entry name" value="ResIII"/>
    <property type="match status" value="1"/>
</dbReference>
<dbReference type="Pfam" id="PF17757">
    <property type="entry name" value="UvrB_inter"/>
    <property type="match status" value="1"/>
</dbReference>
<evidence type="ECO:0000256" key="5">
    <source>
        <dbReference type="ARBA" id="ARBA00022763"/>
    </source>
</evidence>
<dbReference type="GO" id="GO:0006289">
    <property type="term" value="P:nucleotide-excision repair"/>
    <property type="evidence" value="ECO:0007669"/>
    <property type="project" value="UniProtKB-UniRule"/>
</dbReference>
<dbReference type="PROSITE" id="PS51194">
    <property type="entry name" value="HELICASE_CTER"/>
    <property type="match status" value="1"/>
</dbReference>
<gene>
    <name evidence="12" type="primary">uvrB</name>
    <name evidence="17" type="ORF">COT81_02030</name>
</gene>
<keyword evidence="8 12" id="KW-0267">Excision nuclease</keyword>
<keyword evidence="9 12" id="KW-0234">DNA repair</keyword>
<dbReference type="Pfam" id="PF02151">
    <property type="entry name" value="UVR"/>
    <property type="match status" value="1"/>
</dbReference>
<dbReference type="InterPro" id="IPR001943">
    <property type="entry name" value="UVR_dom"/>
</dbReference>
<dbReference type="Proteomes" id="UP000230935">
    <property type="component" value="Unassembled WGS sequence"/>
</dbReference>
<organism evidence="17 18">
    <name type="scientific">Candidatus Buchananbacteria bacterium CG10_big_fil_rev_8_21_14_0_10_42_9</name>
    <dbReference type="NCBI Taxonomy" id="1974526"/>
    <lineage>
        <taxon>Bacteria</taxon>
        <taxon>Candidatus Buchananiibacteriota</taxon>
    </lineage>
</organism>
<feature type="domain" description="Helicase ATP-binding" evidence="15">
    <location>
        <begin position="23"/>
        <end position="191"/>
    </location>
</feature>
<dbReference type="HAMAP" id="MF_00204">
    <property type="entry name" value="UvrB"/>
    <property type="match status" value="1"/>
</dbReference>
<evidence type="ECO:0000259" key="15">
    <source>
        <dbReference type="PROSITE" id="PS51192"/>
    </source>
</evidence>
<keyword evidence="7 12" id="KW-0067">ATP-binding</keyword>
<evidence type="ECO:0000256" key="6">
    <source>
        <dbReference type="ARBA" id="ARBA00022769"/>
    </source>
</evidence>
<dbReference type="Gene3D" id="3.40.50.300">
    <property type="entry name" value="P-loop containing nucleotide triphosphate hydrolases"/>
    <property type="match status" value="3"/>
</dbReference>
<evidence type="ECO:0000256" key="7">
    <source>
        <dbReference type="ARBA" id="ARBA00022840"/>
    </source>
</evidence>
<comment type="domain">
    <text evidence="12">The beta-hairpin motif is involved in DNA binding.</text>
</comment>
<dbReference type="GO" id="GO:0016887">
    <property type="term" value="F:ATP hydrolysis activity"/>
    <property type="evidence" value="ECO:0007669"/>
    <property type="project" value="InterPro"/>
</dbReference>
<keyword evidence="4 12" id="KW-0547">Nucleotide-binding</keyword>
<dbReference type="GO" id="GO:0009380">
    <property type="term" value="C:excinuclease repair complex"/>
    <property type="evidence" value="ECO:0007669"/>
    <property type="project" value="InterPro"/>
</dbReference>
<dbReference type="GO" id="GO:0009432">
    <property type="term" value="P:SOS response"/>
    <property type="evidence" value="ECO:0007669"/>
    <property type="project" value="UniProtKB-UniRule"/>
</dbReference>
<dbReference type="InterPro" id="IPR036876">
    <property type="entry name" value="UVR_dom_sf"/>
</dbReference>
<keyword evidence="5 12" id="KW-0227">DNA damage</keyword>
<evidence type="ECO:0000256" key="3">
    <source>
        <dbReference type="ARBA" id="ARBA00022490"/>
    </source>
</evidence>
<accession>A0A2H0W1M6</accession>
<protein>
    <recommendedName>
        <fullName evidence="11 12">UvrABC system protein B</fullName>
        <shortName evidence="12">Protein UvrB</shortName>
    </recommendedName>
    <alternativeName>
        <fullName evidence="12">Excinuclease ABC subunit B</fullName>
    </alternativeName>
</protein>
<dbReference type="Pfam" id="PF12344">
    <property type="entry name" value="UvrB"/>
    <property type="match status" value="1"/>
</dbReference>
<dbReference type="Pfam" id="PF00271">
    <property type="entry name" value="Helicase_C"/>
    <property type="match status" value="1"/>
</dbReference>
<evidence type="ECO:0000256" key="12">
    <source>
        <dbReference type="HAMAP-Rule" id="MF_00204"/>
    </source>
</evidence>
<comment type="function">
    <text evidence="12">The UvrABC repair system catalyzes the recognition and processing of DNA lesions. A damage recognition complex composed of 2 UvrA and 2 UvrB subunits scans DNA for abnormalities. Upon binding of the UvrA(2)B(2) complex to a putative damaged site, the DNA wraps around one UvrB monomer. DNA wrap is dependent on ATP binding by UvrB and probably causes local melting of the DNA helix, facilitating insertion of UvrB beta-hairpin between the DNA strands. Then UvrB probes one DNA strand for the presence of a lesion. If a lesion is found the UvrA subunits dissociate and the UvrB-DNA preincision complex is formed. This complex is subsequently bound by UvrC and the second UvrB is released. If no lesion is found, the DNA wraps around the other UvrB subunit that will check the other stand for damage.</text>
</comment>
<dbReference type="GO" id="GO:0009381">
    <property type="term" value="F:excinuclease ABC activity"/>
    <property type="evidence" value="ECO:0007669"/>
    <property type="project" value="UniProtKB-UniRule"/>
</dbReference>
<comment type="subunit">
    <text evidence="10 12 13">Forms a heterotetramer with UvrA during the search for lesions. Interacts with UvrC in an incision complex.</text>
</comment>
<dbReference type="InterPro" id="IPR006935">
    <property type="entry name" value="Helicase/UvrB_N"/>
</dbReference>
<dbReference type="SUPFAM" id="SSF46600">
    <property type="entry name" value="C-terminal UvrC-binding domain of UvrB"/>
    <property type="match status" value="1"/>
</dbReference>
<evidence type="ECO:0000256" key="11">
    <source>
        <dbReference type="ARBA" id="ARBA00029504"/>
    </source>
</evidence>
<dbReference type="CDD" id="cd17916">
    <property type="entry name" value="DEXHc_UvrB"/>
    <property type="match status" value="1"/>
</dbReference>
<keyword evidence="12 13" id="KW-0742">SOS response</keyword>
<feature type="domain" description="Helicase C-terminal" evidence="16">
    <location>
        <begin position="432"/>
        <end position="594"/>
    </location>
</feature>
<dbReference type="SMART" id="SM00490">
    <property type="entry name" value="HELICc"/>
    <property type="match status" value="1"/>
</dbReference>
<dbReference type="GO" id="GO:0005524">
    <property type="term" value="F:ATP binding"/>
    <property type="evidence" value="ECO:0007669"/>
    <property type="project" value="UniProtKB-UniRule"/>
</dbReference>
<dbReference type="PANTHER" id="PTHR24029">
    <property type="entry name" value="UVRABC SYSTEM PROTEIN B"/>
    <property type="match status" value="1"/>
</dbReference>
<evidence type="ECO:0000256" key="4">
    <source>
        <dbReference type="ARBA" id="ARBA00022741"/>
    </source>
</evidence>
<evidence type="ECO:0000313" key="17">
    <source>
        <dbReference type="EMBL" id="PIS05269.1"/>
    </source>
</evidence>
<dbReference type="Gene3D" id="4.10.860.10">
    <property type="entry name" value="UVR domain"/>
    <property type="match status" value="1"/>
</dbReference>
<feature type="binding site" evidence="12">
    <location>
        <begin position="36"/>
        <end position="43"/>
    </location>
    <ligand>
        <name>ATP</name>
        <dbReference type="ChEBI" id="CHEBI:30616"/>
    </ligand>
</feature>
<evidence type="ECO:0000259" key="14">
    <source>
        <dbReference type="PROSITE" id="PS50151"/>
    </source>
</evidence>
<dbReference type="EMBL" id="PEZZ01000014">
    <property type="protein sequence ID" value="PIS05269.1"/>
    <property type="molecule type" value="Genomic_DNA"/>
</dbReference>
<dbReference type="AlphaFoldDB" id="A0A2H0W1M6"/>
<evidence type="ECO:0000256" key="1">
    <source>
        <dbReference type="ARBA" id="ARBA00004496"/>
    </source>
</evidence>
<comment type="subcellular location">
    <subcellularLocation>
        <location evidence="1 12 13">Cytoplasm</location>
    </subcellularLocation>
</comment>
<evidence type="ECO:0000256" key="2">
    <source>
        <dbReference type="ARBA" id="ARBA00008533"/>
    </source>
</evidence>
<feature type="short sequence motif" description="Beta-hairpin" evidence="12">
    <location>
        <begin position="89"/>
        <end position="112"/>
    </location>
</feature>
<keyword evidence="3 12" id="KW-0963">Cytoplasm</keyword>